<sequence>MWAASLAAHLVFDWWSAAAESGAADMVGGVDAVGISAGEAAVHMGAVPVSEDAGAVIASVTSQVMLAAVAVLLLMALGIALRMGIRWSGTVAVCLAVACIGGITAIASDAAAWRDPAAVWARSQGSHTQVRATVTAPVVASDQREYDCQADVRLNGIIMGTDATDGAFVRNGAAVGANVATYADDSSESSETMLHSKAKVRVYAEERYCTKLNRGAVYRLTGTLEQAEYGRMPLWLLVEGEEPVIRVKGPPWHRAVVEHMQQSFFHVTERLPDQGRVLVPGLTLGVLGQDYVSVTTDSTTGTASEPAGEESWTASVNETYANTLEDRFRRSGIMHLMAVSGGHFVLLADMVRRLCMRFLLGRKPSAALIAFAYVLLALLMFPGDSVTRALVMGLLGAAAYGIGRRTQSLSALSWTVIGVLIFDPDMSQSYGFALSSAAVLGIVLFAGILGRTLVKLLPETIAQMTAMTMAAQMFTLPIQILMEPELPLLSVPANLLVSPFVGFATVTGLMALACAWCVPWLAGMFAWIASLGTLVMERVAMWLGGGEWTALPWPDGVTGALLMLLAECGLAALAVLTARFVRYRLMRDMVLGMDATADSEPGEDRSPGERFGSARRVRMSLWWQETRKLFLPAGDRT</sequence>
<protein>
    <submittedName>
        <fullName evidence="8">Competence protein</fullName>
    </submittedName>
</protein>
<feature type="transmembrane region" description="Helical" evidence="6">
    <location>
        <begin position="500"/>
        <end position="518"/>
    </location>
</feature>
<evidence type="ECO:0000256" key="2">
    <source>
        <dbReference type="ARBA" id="ARBA00022475"/>
    </source>
</evidence>
<dbReference type="PANTHER" id="PTHR30619:SF7">
    <property type="entry name" value="BETA-LACTAMASE DOMAIN PROTEIN"/>
    <property type="match status" value="1"/>
</dbReference>
<feature type="transmembrane region" description="Helical" evidence="6">
    <location>
        <begin position="87"/>
        <end position="107"/>
    </location>
</feature>
<feature type="transmembrane region" description="Helical" evidence="6">
    <location>
        <begin position="363"/>
        <end position="380"/>
    </location>
</feature>
<dbReference type="GO" id="GO:0005886">
    <property type="term" value="C:plasma membrane"/>
    <property type="evidence" value="ECO:0007669"/>
    <property type="project" value="UniProtKB-SubCell"/>
</dbReference>
<evidence type="ECO:0000256" key="4">
    <source>
        <dbReference type="ARBA" id="ARBA00022989"/>
    </source>
</evidence>
<evidence type="ECO:0000256" key="6">
    <source>
        <dbReference type="SAM" id="Phobius"/>
    </source>
</evidence>
<feature type="transmembrane region" description="Helical" evidence="6">
    <location>
        <begin position="53"/>
        <end position="80"/>
    </location>
</feature>
<dbReference type="Proteomes" id="UP000245876">
    <property type="component" value="Unassembled WGS sequence"/>
</dbReference>
<gene>
    <name evidence="8" type="ORF">DF196_12135</name>
</gene>
<keyword evidence="2" id="KW-1003">Cell membrane</keyword>
<name>A0A2U2N073_9BIFI</name>
<evidence type="ECO:0000313" key="9">
    <source>
        <dbReference type="Proteomes" id="UP000245876"/>
    </source>
</evidence>
<keyword evidence="5 6" id="KW-0472">Membrane</keyword>
<comment type="caution">
    <text evidence="8">The sequence shown here is derived from an EMBL/GenBank/DDBJ whole genome shotgun (WGS) entry which is preliminary data.</text>
</comment>
<feature type="transmembrane region" description="Helical" evidence="6">
    <location>
        <begin position="525"/>
        <end position="545"/>
    </location>
</feature>
<evidence type="ECO:0000256" key="1">
    <source>
        <dbReference type="ARBA" id="ARBA00004651"/>
    </source>
</evidence>
<dbReference type="NCBIfam" id="TIGR00360">
    <property type="entry name" value="ComEC_N-term"/>
    <property type="match status" value="1"/>
</dbReference>
<evidence type="ECO:0000256" key="3">
    <source>
        <dbReference type="ARBA" id="ARBA00022692"/>
    </source>
</evidence>
<feature type="transmembrane region" description="Helical" evidence="6">
    <location>
        <begin position="332"/>
        <end position="351"/>
    </location>
</feature>
<keyword evidence="3 6" id="KW-0812">Transmembrane</keyword>
<feature type="transmembrane region" description="Helical" evidence="6">
    <location>
        <begin position="557"/>
        <end position="581"/>
    </location>
</feature>
<dbReference type="InterPro" id="IPR052159">
    <property type="entry name" value="Competence_DNA_uptake"/>
</dbReference>
<dbReference type="OrthoDB" id="7177610at2"/>
<feature type="transmembrane region" description="Helical" evidence="6">
    <location>
        <begin position="461"/>
        <end position="480"/>
    </location>
</feature>
<accession>A0A2U2N073</accession>
<feature type="transmembrane region" description="Helical" evidence="6">
    <location>
        <begin position="430"/>
        <end position="449"/>
    </location>
</feature>
<keyword evidence="9" id="KW-1185">Reference proteome</keyword>
<feature type="domain" description="ComEC/Rec2-related protein" evidence="7">
    <location>
        <begin position="322"/>
        <end position="569"/>
    </location>
</feature>
<dbReference type="PANTHER" id="PTHR30619">
    <property type="entry name" value="DNA INTERNALIZATION/COMPETENCE PROTEIN COMEC/REC2"/>
    <property type="match status" value="1"/>
</dbReference>
<comment type="subcellular location">
    <subcellularLocation>
        <location evidence="1">Cell membrane</location>
        <topology evidence="1">Multi-pass membrane protein</topology>
    </subcellularLocation>
</comment>
<dbReference type="AlphaFoldDB" id="A0A2U2N073"/>
<evidence type="ECO:0000313" key="8">
    <source>
        <dbReference type="EMBL" id="PWG62462.1"/>
    </source>
</evidence>
<dbReference type="Pfam" id="PF03772">
    <property type="entry name" value="Competence"/>
    <property type="match status" value="1"/>
</dbReference>
<organism evidence="8 9">
    <name type="scientific">Bifidobacterium callitrichidarum</name>
    <dbReference type="NCBI Taxonomy" id="2052941"/>
    <lineage>
        <taxon>Bacteria</taxon>
        <taxon>Bacillati</taxon>
        <taxon>Actinomycetota</taxon>
        <taxon>Actinomycetes</taxon>
        <taxon>Bifidobacteriales</taxon>
        <taxon>Bifidobacteriaceae</taxon>
        <taxon>Bifidobacterium</taxon>
    </lineage>
</organism>
<evidence type="ECO:0000259" key="7">
    <source>
        <dbReference type="Pfam" id="PF03772"/>
    </source>
</evidence>
<reference evidence="8 9" key="1">
    <citation type="journal article" date="2018" name="Int. J. Syst. Evol. Microbiol.">
        <title>Bifidobacterium callitrichidarum sp. nov. from the faeces of the emperor tamarin (Saguinus imperator).</title>
        <authorList>
            <person name="Modesto M."/>
            <person name="Michelini S."/>
            <person name="Sansosti M.C."/>
            <person name="De Filippo C."/>
            <person name="Cavalieri D."/>
            <person name="Qvirist L."/>
            <person name="Andlid T."/>
            <person name="Spiezio C."/>
            <person name="Sandri C."/>
            <person name="Pascarelli S."/>
            <person name="Sgorbati B."/>
            <person name="Mattarelli P."/>
        </authorList>
    </citation>
    <scope>NUCLEOTIDE SEQUENCE [LARGE SCALE GENOMIC DNA]</scope>
    <source>
        <strain evidence="8 9">TRI 5</strain>
    </source>
</reference>
<dbReference type="InterPro" id="IPR004477">
    <property type="entry name" value="ComEC_N"/>
</dbReference>
<evidence type="ECO:0000256" key="5">
    <source>
        <dbReference type="ARBA" id="ARBA00023136"/>
    </source>
</evidence>
<keyword evidence="4 6" id="KW-1133">Transmembrane helix</keyword>
<proteinExistence type="predicted"/>
<dbReference type="EMBL" id="QFFM01000035">
    <property type="protein sequence ID" value="PWG62462.1"/>
    <property type="molecule type" value="Genomic_DNA"/>
</dbReference>